<keyword evidence="2" id="KW-1185">Reference proteome</keyword>
<dbReference type="RefSeq" id="WP_207299015.1">
    <property type="nucleotide sequence ID" value="NZ_CP071444.1"/>
</dbReference>
<dbReference type="Proteomes" id="UP000663499">
    <property type="component" value="Chromosome"/>
</dbReference>
<protein>
    <submittedName>
        <fullName evidence="1">Uncharacterized protein</fullName>
    </submittedName>
</protein>
<dbReference type="KEGG" id="alka:J0B03_07470"/>
<name>A0A975AH62_9FIRM</name>
<dbReference type="EMBL" id="CP071444">
    <property type="protein sequence ID" value="QSX07673.1"/>
    <property type="molecule type" value="Genomic_DNA"/>
</dbReference>
<dbReference type="AlphaFoldDB" id="A0A975AH62"/>
<evidence type="ECO:0000313" key="2">
    <source>
        <dbReference type="Proteomes" id="UP000663499"/>
    </source>
</evidence>
<proteinExistence type="predicted"/>
<accession>A0A975AH62</accession>
<evidence type="ECO:0000313" key="1">
    <source>
        <dbReference type="EMBL" id="QSX07673.1"/>
    </source>
</evidence>
<organism evidence="1 2">
    <name type="scientific">Alkalibacter rhizosphaerae</name>
    <dbReference type="NCBI Taxonomy" id="2815577"/>
    <lineage>
        <taxon>Bacteria</taxon>
        <taxon>Bacillati</taxon>
        <taxon>Bacillota</taxon>
        <taxon>Clostridia</taxon>
        <taxon>Eubacteriales</taxon>
        <taxon>Eubacteriaceae</taxon>
        <taxon>Alkalibacter</taxon>
    </lineage>
</organism>
<reference evidence="1" key="1">
    <citation type="submission" date="2021-03" db="EMBL/GenBank/DDBJ databases">
        <title>Alkalibacter marinus sp. nov., isolated from tidal flat sediment.</title>
        <authorList>
            <person name="Namirimu T."/>
            <person name="Yang J.-A."/>
            <person name="Yang S.-H."/>
            <person name="Kim Y.-J."/>
            <person name="Kwon K.K."/>
        </authorList>
    </citation>
    <scope>NUCLEOTIDE SEQUENCE</scope>
    <source>
        <strain evidence="1">ES005</strain>
    </source>
</reference>
<gene>
    <name evidence="1" type="ORF">J0B03_07470</name>
</gene>
<sequence>MSLTKNTKLKELVNNPEALAIINKYMPNKLDPDDPRLKPALGMSLKVICGFPQTGIKKEDAEKMFEELEDADLD</sequence>